<accession>A0A6H9SVB1</accession>
<proteinExistence type="predicted"/>
<name>A0A6H9SVB1_9BURK</name>
<keyword evidence="1" id="KW-0812">Transmembrane</keyword>
<dbReference type="RefSeq" id="WP_151062624.1">
    <property type="nucleotide sequence ID" value="NZ_CABVPL010000004.1"/>
</dbReference>
<dbReference type="EMBL" id="VZOJ01000002">
    <property type="protein sequence ID" value="KAB0644611.1"/>
    <property type="molecule type" value="Genomic_DNA"/>
</dbReference>
<evidence type="ECO:0000313" key="2">
    <source>
        <dbReference type="EMBL" id="KAB0644611.1"/>
    </source>
</evidence>
<dbReference type="Proteomes" id="UP000430232">
    <property type="component" value="Unassembled WGS sequence"/>
</dbReference>
<evidence type="ECO:0000256" key="1">
    <source>
        <dbReference type="SAM" id="Phobius"/>
    </source>
</evidence>
<evidence type="ECO:0000313" key="3">
    <source>
        <dbReference type="EMBL" id="VWB21181.1"/>
    </source>
</evidence>
<reference evidence="2 4" key="1">
    <citation type="submission" date="2019-09" db="EMBL/GenBank/DDBJ databases">
        <title>Draft genome sequences of 48 bacterial type strains from the CCUG.</title>
        <authorList>
            <person name="Tunovic T."/>
            <person name="Pineiro-Iglesias B."/>
            <person name="Unosson C."/>
            <person name="Inganas E."/>
            <person name="Ohlen M."/>
            <person name="Cardew S."/>
            <person name="Jensie-Markopoulos S."/>
            <person name="Salva-Serra F."/>
            <person name="Jaen-Luchoro D."/>
            <person name="Karlsson R."/>
            <person name="Svensson-Stadler L."/>
            <person name="Chun J."/>
            <person name="Moore E."/>
        </authorList>
    </citation>
    <scope>NUCLEOTIDE SEQUENCE [LARGE SCALE GENOMIC DNA]</scope>
    <source>
        <strain evidence="2 4">CCUG 54555</strain>
    </source>
</reference>
<dbReference type="GeneID" id="99788096"/>
<keyword evidence="1" id="KW-0472">Membrane</keyword>
<gene>
    <name evidence="3" type="ORF">BLA24064_00827</name>
    <name evidence="2" type="ORF">F7R21_02080</name>
</gene>
<dbReference type="AlphaFoldDB" id="A0A6H9SVB1"/>
<dbReference type="EMBL" id="CABVPL010000004">
    <property type="protein sequence ID" value="VWB21181.1"/>
    <property type="molecule type" value="Genomic_DNA"/>
</dbReference>
<feature type="transmembrane region" description="Helical" evidence="1">
    <location>
        <begin position="29"/>
        <end position="47"/>
    </location>
</feature>
<sequence>MNLFIPIPLMILTLAAIFARLSVDNKVISGCAVAVFLAICWTYSRLLRRREGGRIRRDEDEKVAMEQRYPFCHVTLLSSGEWFLTEKATGREYKGGARVGVTAPGTNEETR</sequence>
<protein>
    <submittedName>
        <fullName evidence="2">Uncharacterized protein</fullName>
    </submittedName>
</protein>
<reference evidence="3 5" key="2">
    <citation type="submission" date="2019-09" db="EMBL/GenBank/DDBJ databases">
        <authorList>
            <person name="Depoorter E."/>
        </authorList>
    </citation>
    <scope>NUCLEOTIDE SEQUENCE [LARGE SCALE GENOMIC DNA]</scope>
    <source>
        <strain evidence="3">LMG 24064</strain>
    </source>
</reference>
<evidence type="ECO:0000313" key="5">
    <source>
        <dbReference type="Proteomes" id="UP000494222"/>
    </source>
</evidence>
<evidence type="ECO:0000313" key="4">
    <source>
        <dbReference type="Proteomes" id="UP000430232"/>
    </source>
</evidence>
<keyword evidence="1" id="KW-1133">Transmembrane helix</keyword>
<keyword evidence="4" id="KW-1185">Reference proteome</keyword>
<organism evidence="2 4">
    <name type="scientific">Burkholderia latens</name>
    <dbReference type="NCBI Taxonomy" id="488446"/>
    <lineage>
        <taxon>Bacteria</taxon>
        <taxon>Pseudomonadati</taxon>
        <taxon>Pseudomonadota</taxon>
        <taxon>Betaproteobacteria</taxon>
        <taxon>Burkholderiales</taxon>
        <taxon>Burkholderiaceae</taxon>
        <taxon>Burkholderia</taxon>
        <taxon>Burkholderia cepacia complex</taxon>
    </lineage>
</organism>
<dbReference type="Proteomes" id="UP000494222">
    <property type="component" value="Unassembled WGS sequence"/>
</dbReference>
<dbReference type="OrthoDB" id="9035490at2"/>